<comment type="caution">
    <text evidence="2">The sequence shown here is derived from an EMBL/GenBank/DDBJ whole genome shotgun (WGS) entry which is preliminary data.</text>
</comment>
<dbReference type="Proteomes" id="UP000663873">
    <property type="component" value="Unassembled WGS sequence"/>
</dbReference>
<dbReference type="AlphaFoldDB" id="A0A821JDA2"/>
<dbReference type="InterPro" id="IPR046450">
    <property type="entry name" value="PA_dom_sf"/>
</dbReference>
<protein>
    <recommendedName>
        <fullName evidence="1">PA domain-containing protein</fullName>
    </recommendedName>
</protein>
<dbReference type="PANTHER" id="PTHR10404">
    <property type="entry name" value="N-ACETYLATED-ALPHA-LINKED ACIDIC DIPEPTIDASE"/>
    <property type="match status" value="1"/>
</dbReference>
<dbReference type="SUPFAM" id="SSF52025">
    <property type="entry name" value="PA domain"/>
    <property type="match status" value="1"/>
</dbReference>
<keyword evidence="3" id="KW-1185">Reference proteome</keyword>
<feature type="domain" description="PA" evidence="1">
    <location>
        <begin position="70"/>
        <end position="155"/>
    </location>
</feature>
<feature type="non-terminal residue" evidence="2">
    <location>
        <position position="231"/>
    </location>
</feature>
<dbReference type="PANTHER" id="PTHR10404:SF78">
    <property type="entry name" value="N-ACETYLATED ALPHA-LINKED ACIDIC DIPEPTIDASE 2"/>
    <property type="match status" value="1"/>
</dbReference>
<dbReference type="FunFam" id="3.50.30.30:FF:000045">
    <property type="entry name" value="Predicted protein"/>
    <property type="match status" value="1"/>
</dbReference>
<dbReference type="Pfam" id="PF02225">
    <property type="entry name" value="PA"/>
    <property type="match status" value="1"/>
</dbReference>
<dbReference type="CDD" id="cd02121">
    <property type="entry name" value="PA_GCPII_like"/>
    <property type="match status" value="1"/>
</dbReference>
<dbReference type="EMBL" id="CAJOBP010036728">
    <property type="protein sequence ID" value="CAF4720094.1"/>
    <property type="molecule type" value="Genomic_DNA"/>
</dbReference>
<evidence type="ECO:0000313" key="2">
    <source>
        <dbReference type="EMBL" id="CAF4720094.1"/>
    </source>
</evidence>
<proteinExistence type="predicted"/>
<gene>
    <name evidence="2" type="ORF">UJA718_LOCUS37204</name>
</gene>
<organism evidence="2 3">
    <name type="scientific">Rotaria socialis</name>
    <dbReference type="NCBI Taxonomy" id="392032"/>
    <lineage>
        <taxon>Eukaryota</taxon>
        <taxon>Metazoa</taxon>
        <taxon>Spiralia</taxon>
        <taxon>Gnathifera</taxon>
        <taxon>Rotifera</taxon>
        <taxon>Eurotatoria</taxon>
        <taxon>Bdelloidea</taxon>
        <taxon>Philodinida</taxon>
        <taxon>Philodinidae</taxon>
        <taxon>Rotaria</taxon>
    </lineage>
</organism>
<dbReference type="GO" id="GO:0004180">
    <property type="term" value="F:carboxypeptidase activity"/>
    <property type="evidence" value="ECO:0007669"/>
    <property type="project" value="TreeGrafter"/>
</dbReference>
<evidence type="ECO:0000313" key="3">
    <source>
        <dbReference type="Proteomes" id="UP000663873"/>
    </source>
</evidence>
<name>A0A821JDA2_9BILA</name>
<feature type="non-terminal residue" evidence="2">
    <location>
        <position position="1"/>
    </location>
</feature>
<dbReference type="Gene3D" id="3.50.30.30">
    <property type="match status" value="1"/>
</dbReference>
<reference evidence="2" key="1">
    <citation type="submission" date="2021-02" db="EMBL/GenBank/DDBJ databases">
        <authorList>
            <person name="Nowell W R."/>
        </authorList>
    </citation>
    <scope>NUCLEOTIDE SEQUENCE</scope>
</reference>
<sequence length="231" mass="25520">LQVTKPRYNVLLSYPDDNRPNRVTLRSADGTITIETEGVEHVYDPNQIQTVKPFLAYTPNGTVSSTKLFYANYGQIEDLKHLASVVGNASLQGSIIIMRYGRIFRGDKVMHAQYFGAAGAILYNDPADYAPFGTTPDQVYDQKWYMPPSGAQRGSAYTGNGDPLTPIYPSTDFMGRLEEKAAPFLPRIPAQPIGYGEAQVILKYLGGNEVPANWRGILSNVAYRYGGELLN</sequence>
<evidence type="ECO:0000259" key="1">
    <source>
        <dbReference type="Pfam" id="PF02225"/>
    </source>
</evidence>
<dbReference type="InterPro" id="IPR039373">
    <property type="entry name" value="Peptidase_M28B"/>
</dbReference>
<accession>A0A821JDA2</accession>
<dbReference type="InterPro" id="IPR003137">
    <property type="entry name" value="PA_domain"/>
</dbReference>